<dbReference type="GO" id="GO:0005770">
    <property type="term" value="C:late endosome"/>
    <property type="evidence" value="ECO:0007669"/>
    <property type="project" value="TreeGrafter"/>
</dbReference>
<protein>
    <recommendedName>
        <fullName evidence="2">FAD dependent oxidoreductase domain-containing protein</fullName>
    </recommendedName>
</protein>
<dbReference type="InterPro" id="IPR036188">
    <property type="entry name" value="FAD/NAD-bd_sf"/>
</dbReference>
<dbReference type="Gene3D" id="3.50.50.60">
    <property type="entry name" value="FAD/NAD(P)-binding domain"/>
    <property type="match status" value="1"/>
</dbReference>
<feature type="domain" description="FAD dependent oxidoreductase" evidence="2">
    <location>
        <begin position="35"/>
        <end position="428"/>
    </location>
</feature>
<accession>A0A2U3E0Z7</accession>
<gene>
    <name evidence="3" type="ORF">PCL_01959</name>
</gene>
<dbReference type="Gene3D" id="3.30.9.10">
    <property type="entry name" value="D-Amino Acid Oxidase, subunit A, domain 2"/>
    <property type="match status" value="1"/>
</dbReference>
<evidence type="ECO:0000256" key="1">
    <source>
        <dbReference type="SAM" id="MobiDB-lite"/>
    </source>
</evidence>
<sequence>MPLCRAGCGVLVNGGSPASQHGTARPLWDRMATTVIVGSGIIGLSTAYYLARQQPASSIHLVDPSTRLFASASGYAGGFVARDWFDPRLAALGALSYEEHGKLAGEHGGAERWGYTRCVTVGYEPRSKTRMSSRDGDGEGQGDWLREGTSRAGVAGGSKSWRGQAPPWLRMREGDAVTVMDGGDGTALVDPLKLCGFLLEHVKAAGVHVHRPATVLSIHRDVRDELASVTIGYTDSSAETETPATRLLLCAGAWTPQIMSSLFPLAGSPVPIDPLAGHSLVVRTPGFKLGDESHSVFCTLRDEGLAPELFARANGVIYLSGVNSSNTPLSALATDAQPDEVSLAKLKDIARRLIALPPGEKQELEVVRAGLCFRPVTDRGVPYVTRLKDEQLGIKTRGGGEGGVFVAAGHGPWGISLSLGTGKVMAEMMAGRETSADVSGLGI</sequence>
<evidence type="ECO:0000313" key="4">
    <source>
        <dbReference type="Proteomes" id="UP000245956"/>
    </source>
</evidence>
<evidence type="ECO:0000259" key="2">
    <source>
        <dbReference type="Pfam" id="PF01266"/>
    </source>
</evidence>
<dbReference type="PANTHER" id="PTHR13847">
    <property type="entry name" value="SARCOSINE DEHYDROGENASE-RELATED"/>
    <property type="match status" value="1"/>
</dbReference>
<feature type="region of interest" description="Disordered" evidence="1">
    <location>
        <begin position="127"/>
        <end position="160"/>
    </location>
</feature>
<dbReference type="InterPro" id="IPR006076">
    <property type="entry name" value="FAD-dep_OxRdtase"/>
</dbReference>
<organism evidence="3 4">
    <name type="scientific">Purpureocillium lilacinum</name>
    <name type="common">Paecilomyces lilacinus</name>
    <dbReference type="NCBI Taxonomy" id="33203"/>
    <lineage>
        <taxon>Eukaryota</taxon>
        <taxon>Fungi</taxon>
        <taxon>Dikarya</taxon>
        <taxon>Ascomycota</taxon>
        <taxon>Pezizomycotina</taxon>
        <taxon>Sordariomycetes</taxon>
        <taxon>Hypocreomycetidae</taxon>
        <taxon>Hypocreales</taxon>
        <taxon>Ophiocordycipitaceae</taxon>
        <taxon>Purpureocillium</taxon>
    </lineage>
</organism>
<dbReference type="GO" id="GO:0042147">
    <property type="term" value="P:retrograde transport, endosome to Golgi"/>
    <property type="evidence" value="ECO:0007669"/>
    <property type="project" value="TreeGrafter"/>
</dbReference>
<dbReference type="PANTHER" id="PTHR13847:SF185">
    <property type="entry name" value="FAD DEPENDENT OXIDOREDUCTASE SUPERFAMILY (AFU_ORTHOLOGUE AFUA_3G02360)"/>
    <property type="match status" value="1"/>
</dbReference>
<dbReference type="Proteomes" id="UP000245956">
    <property type="component" value="Unassembled WGS sequence"/>
</dbReference>
<dbReference type="SUPFAM" id="SSF51971">
    <property type="entry name" value="Nucleotide-binding domain"/>
    <property type="match status" value="1"/>
</dbReference>
<comment type="caution">
    <text evidence="3">The sequence shown here is derived from an EMBL/GenBank/DDBJ whole genome shotgun (WGS) entry which is preliminary data.</text>
</comment>
<proteinExistence type="predicted"/>
<dbReference type="Pfam" id="PF01266">
    <property type="entry name" value="DAO"/>
    <property type="match status" value="1"/>
</dbReference>
<dbReference type="GO" id="GO:0005829">
    <property type="term" value="C:cytosol"/>
    <property type="evidence" value="ECO:0007669"/>
    <property type="project" value="GOC"/>
</dbReference>
<name>A0A2U3E0Z7_PURLI</name>
<dbReference type="EMBL" id="LCWV01000015">
    <property type="protein sequence ID" value="PWI68190.1"/>
    <property type="molecule type" value="Genomic_DNA"/>
</dbReference>
<dbReference type="AlphaFoldDB" id="A0A2U3E0Z7"/>
<reference evidence="3 4" key="1">
    <citation type="journal article" date="2016" name="Front. Microbiol.">
        <title>Genome and transcriptome sequences reveal the specific parasitism of the nematophagous Purpureocillium lilacinum 36-1.</title>
        <authorList>
            <person name="Xie J."/>
            <person name="Li S."/>
            <person name="Mo C."/>
            <person name="Xiao X."/>
            <person name="Peng D."/>
            <person name="Wang G."/>
            <person name="Xiao Y."/>
        </authorList>
    </citation>
    <scope>NUCLEOTIDE SEQUENCE [LARGE SCALE GENOMIC DNA]</scope>
    <source>
        <strain evidence="3 4">36-1</strain>
    </source>
</reference>
<evidence type="ECO:0000313" key="3">
    <source>
        <dbReference type="EMBL" id="PWI68190.1"/>
    </source>
</evidence>